<keyword evidence="3" id="KW-1185">Reference proteome</keyword>
<protein>
    <recommendedName>
        <fullName evidence="1">Ig-like domain-containing protein</fullName>
    </recommendedName>
</protein>
<dbReference type="InterPro" id="IPR007110">
    <property type="entry name" value="Ig-like_dom"/>
</dbReference>
<feature type="domain" description="Ig-like" evidence="1">
    <location>
        <begin position="12"/>
        <end position="78"/>
    </location>
</feature>
<sequence length="148" mass="16846">MVVNTTHIWIPEVEEGDGGNSTCELQCGSRLVEWRSSMVVNTTHIWIPEVEESDGGNYTCELQYGSRLVRRTTQLKVTGERYGRCPRRVNSLIAGDPGHLMDLADKITDWVEPSYKGRLCHAVQDTTPELTERRLLDGSLTWFLTFLF</sequence>
<dbReference type="PROSITE" id="PS50835">
    <property type="entry name" value="IG_LIKE"/>
    <property type="match status" value="1"/>
</dbReference>
<proteinExistence type="predicted"/>
<evidence type="ECO:0000313" key="3">
    <source>
        <dbReference type="Proteomes" id="UP001148018"/>
    </source>
</evidence>
<dbReference type="AlphaFoldDB" id="A0A9Q0DIS0"/>
<evidence type="ECO:0000313" key="2">
    <source>
        <dbReference type="EMBL" id="KAJ3587372.1"/>
    </source>
</evidence>
<dbReference type="InterPro" id="IPR036179">
    <property type="entry name" value="Ig-like_dom_sf"/>
</dbReference>
<accession>A0A9Q0DIS0</accession>
<dbReference type="InterPro" id="IPR013783">
    <property type="entry name" value="Ig-like_fold"/>
</dbReference>
<dbReference type="OrthoDB" id="9925886at2759"/>
<comment type="caution">
    <text evidence="2">The sequence shown here is derived from an EMBL/GenBank/DDBJ whole genome shotgun (WGS) entry which is preliminary data.</text>
</comment>
<gene>
    <name evidence="2" type="ORF">NHX12_010970</name>
</gene>
<evidence type="ECO:0000259" key="1">
    <source>
        <dbReference type="PROSITE" id="PS50835"/>
    </source>
</evidence>
<dbReference type="SUPFAM" id="SSF48726">
    <property type="entry name" value="Immunoglobulin"/>
    <property type="match status" value="1"/>
</dbReference>
<dbReference type="EMBL" id="JANIIK010000116">
    <property type="protein sequence ID" value="KAJ3587372.1"/>
    <property type="molecule type" value="Genomic_DNA"/>
</dbReference>
<reference evidence="2" key="1">
    <citation type="submission" date="2022-07" db="EMBL/GenBank/DDBJ databases">
        <title>Chromosome-level genome of Muraenolepis orangiensis.</title>
        <authorList>
            <person name="Kim J."/>
        </authorList>
    </citation>
    <scope>NUCLEOTIDE SEQUENCE</scope>
    <source>
        <strain evidence="2">KU_S4_2022</strain>
        <tissue evidence="2">Muscle</tissue>
    </source>
</reference>
<dbReference type="Gene3D" id="2.60.40.10">
    <property type="entry name" value="Immunoglobulins"/>
    <property type="match status" value="1"/>
</dbReference>
<name>A0A9Q0DIS0_9TELE</name>
<dbReference type="Proteomes" id="UP001148018">
    <property type="component" value="Unassembled WGS sequence"/>
</dbReference>
<organism evidence="2 3">
    <name type="scientific">Muraenolepis orangiensis</name>
    <name type="common">Patagonian moray cod</name>
    <dbReference type="NCBI Taxonomy" id="630683"/>
    <lineage>
        <taxon>Eukaryota</taxon>
        <taxon>Metazoa</taxon>
        <taxon>Chordata</taxon>
        <taxon>Craniata</taxon>
        <taxon>Vertebrata</taxon>
        <taxon>Euteleostomi</taxon>
        <taxon>Actinopterygii</taxon>
        <taxon>Neopterygii</taxon>
        <taxon>Teleostei</taxon>
        <taxon>Neoteleostei</taxon>
        <taxon>Acanthomorphata</taxon>
        <taxon>Zeiogadaria</taxon>
        <taxon>Gadariae</taxon>
        <taxon>Gadiformes</taxon>
        <taxon>Muraenolepidoidei</taxon>
        <taxon>Muraenolepididae</taxon>
        <taxon>Muraenolepis</taxon>
    </lineage>
</organism>